<gene>
    <name evidence="2" type="ORF">I553_5470</name>
</gene>
<dbReference type="AlphaFoldDB" id="X7ZUW4"/>
<dbReference type="PATRIC" id="fig|1299334.3.peg.7421"/>
<sequence>MSVTTPARTALDLACRNPVGKAVAAIDSLARATHLKMADVELLTDRYKADAVSGEPVSHSPRRPRRGIARETWLRLLLIRAGFPPPTTQIPVYDEYGQLVAVIDMGWEHIKVGVDYEGDHHWMNRRRFYHDIRRAEAVTESGGSTCGSLPRTPKAASSAEYRRPGIAESEAVARSCPWIQALIFRSSFTLGAAAWSV</sequence>
<comment type="caution">
    <text evidence="2">The sequence shown here is derived from an EMBL/GenBank/DDBJ whole genome shotgun (WGS) entry which is preliminary data.</text>
</comment>
<proteinExistence type="predicted"/>
<accession>X7ZUW4</accession>
<name>X7ZUW4_MYCXE</name>
<dbReference type="EMBL" id="JAOB01000069">
    <property type="protein sequence ID" value="EUA23407.1"/>
    <property type="molecule type" value="Genomic_DNA"/>
</dbReference>
<organism evidence="2">
    <name type="scientific">Mycobacterium xenopi 4042</name>
    <dbReference type="NCBI Taxonomy" id="1299334"/>
    <lineage>
        <taxon>Bacteria</taxon>
        <taxon>Bacillati</taxon>
        <taxon>Actinomycetota</taxon>
        <taxon>Actinomycetes</taxon>
        <taxon>Mycobacteriales</taxon>
        <taxon>Mycobacteriaceae</taxon>
        <taxon>Mycobacterium</taxon>
    </lineage>
</organism>
<reference evidence="2" key="1">
    <citation type="submission" date="2014-01" db="EMBL/GenBank/DDBJ databases">
        <authorList>
            <person name="Brown-Elliot B."/>
            <person name="Wallace R."/>
            <person name="Lenaerts A."/>
            <person name="Ordway D."/>
            <person name="DeGroote M.A."/>
            <person name="Parker T."/>
            <person name="Sizemore C."/>
            <person name="Tallon L.J."/>
            <person name="Sadzewicz L.K."/>
            <person name="Sengamalay N."/>
            <person name="Fraser C.M."/>
            <person name="Hine E."/>
            <person name="Shefchek K.A."/>
            <person name="Das S.P."/>
            <person name="Tettelin H."/>
        </authorList>
    </citation>
    <scope>NUCLEOTIDE SEQUENCE [LARGE SCALE GENOMIC DNA]</scope>
    <source>
        <strain evidence="2">4042</strain>
    </source>
</reference>
<feature type="region of interest" description="Disordered" evidence="1">
    <location>
        <begin position="141"/>
        <end position="160"/>
    </location>
</feature>
<evidence type="ECO:0000313" key="2">
    <source>
        <dbReference type="EMBL" id="EUA23407.1"/>
    </source>
</evidence>
<evidence type="ECO:0000256" key="1">
    <source>
        <dbReference type="SAM" id="MobiDB-lite"/>
    </source>
</evidence>
<protein>
    <submittedName>
        <fullName evidence="2">Uncharacterized protein</fullName>
    </submittedName>
</protein>